<dbReference type="InterPro" id="IPR019410">
    <property type="entry name" value="Methyltransf_16"/>
</dbReference>
<dbReference type="PANTHER" id="PTHR14614">
    <property type="entry name" value="HEPATOCELLULAR CARCINOMA-ASSOCIATED ANTIGEN"/>
    <property type="match status" value="1"/>
</dbReference>
<dbReference type="VEuPathDB" id="FungiDB:ASPGLDRAFT_35932"/>
<gene>
    <name evidence="1" type="ORF">ASPGLDRAFT_35932</name>
</gene>
<dbReference type="PANTHER" id="PTHR14614:SF130">
    <property type="entry name" value="PROTEIN-LYSINE N-METHYLTRANSFERASE EEF2KMT"/>
    <property type="match status" value="1"/>
</dbReference>
<dbReference type="CDD" id="cd02440">
    <property type="entry name" value="AdoMet_MTases"/>
    <property type="match status" value="1"/>
</dbReference>
<dbReference type="InterPro" id="IPR029063">
    <property type="entry name" value="SAM-dependent_MTases_sf"/>
</dbReference>
<accession>A0A1L9VJ26</accession>
<reference evidence="2" key="1">
    <citation type="journal article" date="2017" name="Genome Biol.">
        <title>Comparative genomics reveals high biological diversity and specific adaptations in the industrially and medically important fungal genus Aspergillus.</title>
        <authorList>
            <person name="de Vries R.P."/>
            <person name="Riley R."/>
            <person name="Wiebenga A."/>
            <person name="Aguilar-Osorio G."/>
            <person name="Amillis S."/>
            <person name="Uchima C.A."/>
            <person name="Anderluh G."/>
            <person name="Asadollahi M."/>
            <person name="Askin M."/>
            <person name="Barry K."/>
            <person name="Battaglia E."/>
            <person name="Bayram O."/>
            <person name="Benocci T."/>
            <person name="Braus-Stromeyer S.A."/>
            <person name="Caldana C."/>
            <person name="Canovas D."/>
            <person name="Cerqueira G.C."/>
            <person name="Chen F."/>
            <person name="Chen W."/>
            <person name="Choi C."/>
            <person name="Clum A."/>
            <person name="Dos Santos R.A."/>
            <person name="Damasio A.R."/>
            <person name="Diallinas G."/>
            <person name="Emri T."/>
            <person name="Fekete E."/>
            <person name="Flipphi M."/>
            <person name="Freyberg S."/>
            <person name="Gallo A."/>
            <person name="Gournas C."/>
            <person name="Habgood R."/>
            <person name="Hainaut M."/>
            <person name="Harispe M.L."/>
            <person name="Henrissat B."/>
            <person name="Hilden K.S."/>
            <person name="Hope R."/>
            <person name="Hossain A."/>
            <person name="Karabika E."/>
            <person name="Karaffa L."/>
            <person name="Karanyi Z."/>
            <person name="Krasevec N."/>
            <person name="Kuo A."/>
            <person name="Kusch H."/>
            <person name="LaButti K."/>
            <person name="Lagendijk E.L."/>
            <person name="Lapidus A."/>
            <person name="Levasseur A."/>
            <person name="Lindquist E."/>
            <person name="Lipzen A."/>
            <person name="Logrieco A.F."/>
            <person name="MacCabe A."/>
            <person name="Maekelae M.R."/>
            <person name="Malavazi I."/>
            <person name="Melin P."/>
            <person name="Meyer V."/>
            <person name="Mielnichuk N."/>
            <person name="Miskei M."/>
            <person name="Molnar A.P."/>
            <person name="Mule G."/>
            <person name="Ngan C.Y."/>
            <person name="Orejas M."/>
            <person name="Orosz E."/>
            <person name="Ouedraogo J.P."/>
            <person name="Overkamp K.M."/>
            <person name="Park H.-S."/>
            <person name="Perrone G."/>
            <person name="Piumi F."/>
            <person name="Punt P.J."/>
            <person name="Ram A.F."/>
            <person name="Ramon A."/>
            <person name="Rauscher S."/>
            <person name="Record E."/>
            <person name="Riano-Pachon D.M."/>
            <person name="Robert V."/>
            <person name="Roehrig J."/>
            <person name="Ruller R."/>
            <person name="Salamov A."/>
            <person name="Salih N.S."/>
            <person name="Samson R.A."/>
            <person name="Sandor E."/>
            <person name="Sanguinetti M."/>
            <person name="Schuetze T."/>
            <person name="Sepcic K."/>
            <person name="Shelest E."/>
            <person name="Sherlock G."/>
            <person name="Sophianopoulou V."/>
            <person name="Squina F.M."/>
            <person name="Sun H."/>
            <person name="Susca A."/>
            <person name="Todd R.B."/>
            <person name="Tsang A."/>
            <person name="Unkles S.E."/>
            <person name="van de Wiele N."/>
            <person name="van Rossen-Uffink D."/>
            <person name="Oliveira J.V."/>
            <person name="Vesth T.C."/>
            <person name="Visser J."/>
            <person name="Yu J.-H."/>
            <person name="Zhou M."/>
            <person name="Andersen M.R."/>
            <person name="Archer D.B."/>
            <person name="Baker S.E."/>
            <person name="Benoit I."/>
            <person name="Brakhage A.A."/>
            <person name="Braus G.H."/>
            <person name="Fischer R."/>
            <person name="Frisvad J.C."/>
            <person name="Goldman G.H."/>
            <person name="Houbraken J."/>
            <person name="Oakley B."/>
            <person name="Pocsi I."/>
            <person name="Scazzocchio C."/>
            <person name="Seiboth B."/>
            <person name="vanKuyk P.A."/>
            <person name="Wortman J."/>
            <person name="Dyer P.S."/>
            <person name="Grigoriev I.V."/>
        </authorList>
    </citation>
    <scope>NUCLEOTIDE SEQUENCE [LARGE SCALE GENOMIC DNA]</scope>
    <source>
        <strain evidence="2">CBS 516.65</strain>
    </source>
</reference>
<dbReference type="GO" id="GO:0005737">
    <property type="term" value="C:cytoplasm"/>
    <property type="evidence" value="ECO:0007669"/>
    <property type="project" value="TreeGrafter"/>
</dbReference>
<dbReference type="Proteomes" id="UP000184300">
    <property type="component" value="Unassembled WGS sequence"/>
</dbReference>
<proteinExistence type="predicted"/>
<dbReference type="EMBL" id="KV878898">
    <property type="protein sequence ID" value="OJJ83927.1"/>
    <property type="molecule type" value="Genomic_DNA"/>
</dbReference>
<dbReference type="RefSeq" id="XP_022400625.1">
    <property type="nucleotide sequence ID" value="XM_022544628.1"/>
</dbReference>
<evidence type="ECO:0008006" key="3">
    <source>
        <dbReference type="Google" id="ProtNLM"/>
    </source>
</evidence>
<dbReference type="GeneID" id="34460889"/>
<dbReference type="Pfam" id="PF10294">
    <property type="entry name" value="Methyltransf_16"/>
    <property type="match status" value="1"/>
</dbReference>
<protein>
    <recommendedName>
        <fullName evidence="3">FAM86 N-terminal domain-containing protein</fullName>
    </recommendedName>
</protein>
<dbReference type="Gene3D" id="3.40.50.150">
    <property type="entry name" value="Vaccinia Virus protein VP39"/>
    <property type="match status" value="1"/>
</dbReference>
<dbReference type="SUPFAM" id="SSF53335">
    <property type="entry name" value="S-adenosyl-L-methionine-dependent methyltransferases"/>
    <property type="match status" value="1"/>
</dbReference>
<evidence type="ECO:0000313" key="1">
    <source>
        <dbReference type="EMBL" id="OJJ83927.1"/>
    </source>
</evidence>
<evidence type="ECO:0000313" key="2">
    <source>
        <dbReference type="Proteomes" id="UP000184300"/>
    </source>
</evidence>
<organism evidence="1 2">
    <name type="scientific">Aspergillus glaucus CBS 516.65</name>
    <dbReference type="NCBI Taxonomy" id="1160497"/>
    <lineage>
        <taxon>Eukaryota</taxon>
        <taxon>Fungi</taxon>
        <taxon>Dikarya</taxon>
        <taxon>Ascomycota</taxon>
        <taxon>Pezizomycotina</taxon>
        <taxon>Eurotiomycetes</taxon>
        <taxon>Eurotiomycetidae</taxon>
        <taxon>Eurotiales</taxon>
        <taxon>Aspergillaceae</taxon>
        <taxon>Aspergillus</taxon>
        <taxon>Aspergillus subgen. Aspergillus</taxon>
    </lineage>
</organism>
<dbReference type="GO" id="GO:0008757">
    <property type="term" value="F:S-adenosylmethionine-dependent methyltransferase activity"/>
    <property type="evidence" value="ECO:0007669"/>
    <property type="project" value="UniProtKB-ARBA"/>
</dbReference>
<keyword evidence="2" id="KW-1185">Reference proteome</keyword>
<dbReference type="STRING" id="1160497.A0A1L9VJ26"/>
<name>A0A1L9VJ26_ASPGL</name>
<dbReference type="AlphaFoldDB" id="A0A1L9VJ26"/>
<sequence>MVTTIPTLIAQYNQQVPAPQLPLPSGSTLLDPTTQSTIYERMFNEDNPQAWPLPPVGYRMRVLKMILGRLEEAIRDPEEDEIMDELVETWGNLITLPKPSQIQQAQQLGYIKYTAPTPAQSDPNQEARTVITSESRGLILSSGTTGFRTWEAALHLGTYLSSPPIADKLIKGKRVLELGAGTGFVSLLCAKYLSPKKVVATDREQALIESIGDCVGRNRIGEGVLVPGIWEWGNEMAVDGVDGEGFDVALGADLIYDKDLIPLLQSTLTTLFERYNLQQFIISATLRNEETFQAFLDACQTNNFKVERIPFESPPEDQQTGFFHSTSIPIKMFSIRR</sequence>
<dbReference type="OrthoDB" id="194386at2759"/>